<keyword evidence="2" id="KW-1185">Reference proteome</keyword>
<dbReference type="Proteomes" id="UP001189429">
    <property type="component" value="Unassembled WGS sequence"/>
</dbReference>
<accession>A0ABN9U8H0</accession>
<protein>
    <submittedName>
        <fullName evidence="1">Uncharacterized protein</fullName>
    </submittedName>
</protein>
<dbReference type="EMBL" id="CAUYUJ010015556">
    <property type="protein sequence ID" value="CAK0855474.1"/>
    <property type="molecule type" value="Genomic_DNA"/>
</dbReference>
<organism evidence="1 2">
    <name type="scientific">Prorocentrum cordatum</name>
    <dbReference type="NCBI Taxonomy" id="2364126"/>
    <lineage>
        <taxon>Eukaryota</taxon>
        <taxon>Sar</taxon>
        <taxon>Alveolata</taxon>
        <taxon>Dinophyceae</taxon>
        <taxon>Prorocentrales</taxon>
        <taxon>Prorocentraceae</taxon>
        <taxon>Prorocentrum</taxon>
    </lineage>
</organism>
<gene>
    <name evidence="1" type="ORF">PCOR1329_LOCUS46201</name>
</gene>
<proteinExistence type="predicted"/>
<name>A0ABN9U8H0_9DINO</name>
<sequence length="158" mass="17248">MRQPAIRSTLASMFASCTPWLTCKPTTGLPQKAIMEPPVVAHLSHPLDNVGALEARAALDSRSLDDPPEPPLLGWGHAREVDVEAEEEIQLPEDELLEQVHHHVLELQAIGREAVSSPHDPEHAELPVLDEVVLDPQLRAGVAHAQDLTRGVYARDAP</sequence>
<reference evidence="1" key="1">
    <citation type="submission" date="2023-10" db="EMBL/GenBank/DDBJ databases">
        <authorList>
            <person name="Chen Y."/>
            <person name="Shah S."/>
            <person name="Dougan E. K."/>
            <person name="Thang M."/>
            <person name="Chan C."/>
        </authorList>
    </citation>
    <scope>NUCLEOTIDE SEQUENCE [LARGE SCALE GENOMIC DNA]</scope>
</reference>
<comment type="caution">
    <text evidence="1">The sequence shown here is derived from an EMBL/GenBank/DDBJ whole genome shotgun (WGS) entry which is preliminary data.</text>
</comment>
<evidence type="ECO:0000313" key="2">
    <source>
        <dbReference type="Proteomes" id="UP001189429"/>
    </source>
</evidence>
<evidence type="ECO:0000313" key="1">
    <source>
        <dbReference type="EMBL" id="CAK0855474.1"/>
    </source>
</evidence>